<reference evidence="2" key="1">
    <citation type="submission" date="2022-10" db="EMBL/GenBank/DDBJ databases">
        <title>Shewanella flava sp. nov, isolated from the estuary of the Fenhe River into the Yellow River.</title>
        <authorList>
            <person name="Li Y."/>
        </authorList>
    </citation>
    <scope>NUCLEOTIDE SEQUENCE</scope>
    <source>
        <strain evidence="2">FYR11-62</strain>
    </source>
</reference>
<dbReference type="Proteomes" id="UP001163714">
    <property type="component" value="Unassembled WGS sequence"/>
</dbReference>
<accession>A0ABT3I7P3</accession>
<evidence type="ECO:0000313" key="3">
    <source>
        <dbReference type="Proteomes" id="UP001163714"/>
    </source>
</evidence>
<dbReference type="EMBL" id="JAPDMX010000007">
    <property type="protein sequence ID" value="MCW3171878.1"/>
    <property type="molecule type" value="Genomic_DNA"/>
</dbReference>
<evidence type="ECO:0000313" key="2">
    <source>
        <dbReference type="EMBL" id="MCW3171878.1"/>
    </source>
</evidence>
<proteinExistence type="predicted"/>
<evidence type="ECO:0000256" key="1">
    <source>
        <dbReference type="SAM" id="Phobius"/>
    </source>
</evidence>
<organism evidence="2 3">
    <name type="scientific">Shewanella subflava</name>
    <dbReference type="NCBI Taxonomy" id="2986476"/>
    <lineage>
        <taxon>Bacteria</taxon>
        <taxon>Pseudomonadati</taxon>
        <taxon>Pseudomonadota</taxon>
        <taxon>Gammaproteobacteria</taxon>
        <taxon>Alteromonadales</taxon>
        <taxon>Shewanellaceae</taxon>
        <taxon>Shewanella</taxon>
    </lineage>
</organism>
<comment type="caution">
    <text evidence="2">The sequence shown here is derived from an EMBL/GenBank/DDBJ whole genome shotgun (WGS) entry which is preliminary data.</text>
</comment>
<dbReference type="RefSeq" id="WP_264725412.1">
    <property type="nucleotide sequence ID" value="NZ_JAPDMX010000007.1"/>
</dbReference>
<feature type="transmembrane region" description="Helical" evidence="1">
    <location>
        <begin position="82"/>
        <end position="104"/>
    </location>
</feature>
<gene>
    <name evidence="2" type="ORF">OHT75_05235</name>
</gene>
<keyword evidence="1" id="KW-1133">Transmembrane helix</keyword>
<feature type="transmembrane region" description="Helical" evidence="1">
    <location>
        <begin position="12"/>
        <end position="40"/>
    </location>
</feature>
<keyword evidence="3" id="KW-1185">Reference proteome</keyword>
<feature type="transmembrane region" description="Helical" evidence="1">
    <location>
        <begin position="52"/>
        <end position="70"/>
    </location>
</feature>
<keyword evidence="1" id="KW-0472">Membrane</keyword>
<keyword evidence="1" id="KW-0812">Transmembrane</keyword>
<name>A0ABT3I7P3_9GAMM</name>
<evidence type="ECO:0008006" key="4">
    <source>
        <dbReference type="Google" id="ProtNLM"/>
    </source>
</evidence>
<sequence>MINNINTLQNYLGITWTVSIFNIIFAIPTAACLIALTFSSYGFPYEFMLENWGLFVYISIAFSSSVMFMFKYKSLEFNHVKAAFSYSLAPNISMALFVLFILFISSKPVVMAFTSQ</sequence>
<protein>
    <recommendedName>
        <fullName evidence="4">EamA domain-containing protein</fullName>
    </recommendedName>
</protein>